<dbReference type="GO" id="GO:0005634">
    <property type="term" value="C:nucleus"/>
    <property type="evidence" value="ECO:0007669"/>
    <property type="project" value="TreeGrafter"/>
</dbReference>
<organism evidence="8 9">
    <name type="scientific">Candida metapsilosis</name>
    <dbReference type="NCBI Taxonomy" id="273372"/>
    <lineage>
        <taxon>Eukaryota</taxon>
        <taxon>Fungi</taxon>
        <taxon>Dikarya</taxon>
        <taxon>Ascomycota</taxon>
        <taxon>Saccharomycotina</taxon>
        <taxon>Pichiomycetes</taxon>
        <taxon>Debaryomycetaceae</taxon>
        <taxon>Candida/Lodderomyces clade</taxon>
        <taxon>Candida</taxon>
    </lineage>
</organism>
<comment type="caution">
    <text evidence="8">The sequence shown here is derived from an EMBL/GenBank/DDBJ whole genome shotgun (WGS) entry which is preliminary data.</text>
</comment>
<dbReference type="GO" id="GO:0006298">
    <property type="term" value="P:mismatch repair"/>
    <property type="evidence" value="ECO:0007669"/>
    <property type="project" value="InterPro"/>
</dbReference>
<dbReference type="GeneID" id="93652341"/>
<feature type="domain" description="DNA mismatch repair protein MutS core" evidence="6">
    <location>
        <begin position="204"/>
        <end position="525"/>
    </location>
</feature>
<feature type="coiled-coil region" evidence="5">
    <location>
        <begin position="455"/>
        <end position="482"/>
    </location>
</feature>
<dbReference type="InterPro" id="IPR000432">
    <property type="entry name" value="DNA_mismatch_repair_MutS_C"/>
</dbReference>
<keyword evidence="5" id="KW-0175">Coiled coil</keyword>
<dbReference type="GO" id="GO:0140664">
    <property type="term" value="F:ATP-dependent DNA damage sensor activity"/>
    <property type="evidence" value="ECO:0007669"/>
    <property type="project" value="InterPro"/>
</dbReference>
<dbReference type="Proteomes" id="UP000669133">
    <property type="component" value="Unassembled WGS sequence"/>
</dbReference>
<comment type="similarity">
    <text evidence="1">Belongs to the DNA mismatch repair MutS family.</text>
</comment>
<dbReference type="InterPro" id="IPR036187">
    <property type="entry name" value="DNA_mismatch_repair_MutS_sf"/>
</dbReference>
<dbReference type="AlphaFoldDB" id="A0A8H7ZBW6"/>
<keyword evidence="4" id="KW-0238">DNA-binding</keyword>
<evidence type="ECO:0000313" key="9">
    <source>
        <dbReference type="Proteomes" id="UP000669133"/>
    </source>
</evidence>
<dbReference type="RefSeq" id="XP_067548109.1">
    <property type="nucleotide sequence ID" value="XM_067692707.1"/>
</dbReference>
<dbReference type="GO" id="GO:0030983">
    <property type="term" value="F:mismatched DNA binding"/>
    <property type="evidence" value="ECO:0007669"/>
    <property type="project" value="InterPro"/>
</dbReference>
<evidence type="ECO:0008006" key="10">
    <source>
        <dbReference type="Google" id="ProtNLM"/>
    </source>
</evidence>
<sequence length="792" mass="89072">MSAMDEDLNSITQEISFQVESKKILSLDYYRSNLGVTCLDVENRKLYVYEDIEVSYPNTYVEAIVDDLGPDVVYVSSRCTEGMIAYVRSLEVERNASVFVRIVSDYTKFDLEGLAQSFERYAGTASSRLFMSVALKSSSYNISMGTLNAMYLGISDYVDSVCLAEMVDTVEPCNFKNIMFVDTDSLYALQIVTDPQMKSSGLKGSSNSLFDFLNHTVTREGYLLLRDWTRKPLANLQLIRERQAVIKEISAGSFSESRKQIFKLLSQLKSSFRKIRRLKANEMLWNSWKSLLQFLSNSVQVAKILRLYFTTSGVEVPPKFTTSILLQDEIFDFQTLSDTILSIIELESSAEEGKVRVLSGVDEEIDQLKVIYNDLESILQDCSHQLMSMHSQNFNTVYIPQLGFLVSIDIVNSASDLNLPTELEQVFVTPTNAYYKCDKVHELDEKYGDVHTLINDREIEIVQGLQEEVLNYEEKILEVIDNLVELDCLCSLAEVSALQEFTFPTLTNGFELKITNGRHILLESHSKMVVSNDVEYGDSERMIILTGANFSGKSIFLNQTALIVVLAQMGCAVPAMSAVIGVVDKLLTRISTRECLEKRQSTFAIDINQISKCIHLKTERSLVIIDEFGKGSDSIDSPALLAGTLAYFASQSDCPRCIVSTHFLELFRGNLIVDRMPTGKVKYLSTQVVLQNEQADADITYLYKIVPGICDNSYGIHCAKICGIPKAIVNRAEEIGRKLDEGKDLVNEMTLLTANEEQNYTIARDVVMKFLALDFSESAQTTCDISEFESIF</sequence>
<dbReference type="OrthoDB" id="29596at2759"/>
<evidence type="ECO:0000313" key="8">
    <source>
        <dbReference type="EMBL" id="KAG5418993.1"/>
    </source>
</evidence>
<keyword evidence="2" id="KW-0547">Nucleotide-binding</keyword>
<evidence type="ECO:0000256" key="3">
    <source>
        <dbReference type="ARBA" id="ARBA00022840"/>
    </source>
</evidence>
<dbReference type="PANTHER" id="PTHR11361">
    <property type="entry name" value="DNA MISMATCH REPAIR PROTEIN MUTS FAMILY MEMBER"/>
    <property type="match status" value="1"/>
</dbReference>
<keyword evidence="9" id="KW-1185">Reference proteome</keyword>
<dbReference type="InterPro" id="IPR027417">
    <property type="entry name" value="P-loop_NTPase"/>
</dbReference>
<dbReference type="Pfam" id="PF05192">
    <property type="entry name" value="MutS_III"/>
    <property type="match status" value="1"/>
</dbReference>
<dbReference type="EMBL" id="JAEOAQ010000004">
    <property type="protein sequence ID" value="KAG5418993.1"/>
    <property type="molecule type" value="Genomic_DNA"/>
</dbReference>
<protein>
    <recommendedName>
        <fullName evidence="10">DNA mismatch repair proteins mutS family domain-containing protein</fullName>
    </recommendedName>
</protein>
<dbReference type="InterPro" id="IPR007696">
    <property type="entry name" value="DNA_mismatch_repair_MutS_core"/>
</dbReference>
<evidence type="ECO:0000259" key="6">
    <source>
        <dbReference type="SMART" id="SM00533"/>
    </source>
</evidence>
<gene>
    <name evidence="8" type="ORF">I9W82_003712</name>
</gene>
<evidence type="ECO:0000256" key="1">
    <source>
        <dbReference type="ARBA" id="ARBA00006271"/>
    </source>
</evidence>
<evidence type="ECO:0000256" key="4">
    <source>
        <dbReference type="ARBA" id="ARBA00023125"/>
    </source>
</evidence>
<dbReference type="PIRSF" id="PIRSF005813">
    <property type="entry name" value="MSH2"/>
    <property type="match status" value="1"/>
</dbReference>
<accession>A0A8H7ZBW6</accession>
<dbReference type="Gene3D" id="3.40.50.300">
    <property type="entry name" value="P-loop containing nucleotide triphosphate hydrolases"/>
    <property type="match status" value="1"/>
</dbReference>
<dbReference type="InterPro" id="IPR045076">
    <property type="entry name" value="MutS"/>
</dbReference>
<dbReference type="SUPFAM" id="SSF48334">
    <property type="entry name" value="DNA repair protein MutS, domain III"/>
    <property type="match status" value="1"/>
</dbReference>
<dbReference type="GO" id="GO:0005524">
    <property type="term" value="F:ATP binding"/>
    <property type="evidence" value="ECO:0007669"/>
    <property type="project" value="UniProtKB-KW"/>
</dbReference>
<dbReference type="Gene3D" id="1.10.1420.10">
    <property type="match status" value="2"/>
</dbReference>
<dbReference type="SUPFAM" id="SSF52540">
    <property type="entry name" value="P-loop containing nucleoside triphosphate hydrolases"/>
    <property type="match status" value="1"/>
</dbReference>
<name>A0A8H7ZBW6_9ASCO</name>
<dbReference type="SMART" id="SM00533">
    <property type="entry name" value="MUTSd"/>
    <property type="match status" value="1"/>
</dbReference>
<dbReference type="InterPro" id="IPR011184">
    <property type="entry name" value="DNA_mismatch_repair_Msh2"/>
</dbReference>
<proteinExistence type="inferred from homology"/>
<evidence type="ECO:0000256" key="5">
    <source>
        <dbReference type="SAM" id="Coils"/>
    </source>
</evidence>
<keyword evidence="3" id="KW-0067">ATP-binding</keyword>
<dbReference type="SMART" id="SM00534">
    <property type="entry name" value="MUTSac"/>
    <property type="match status" value="1"/>
</dbReference>
<dbReference type="PANTHER" id="PTHR11361:SF20">
    <property type="entry name" value="MUTS PROTEIN HOMOLOG 5"/>
    <property type="match status" value="1"/>
</dbReference>
<dbReference type="GO" id="GO:0051026">
    <property type="term" value="P:chiasma assembly"/>
    <property type="evidence" value="ECO:0007669"/>
    <property type="project" value="TreeGrafter"/>
</dbReference>
<evidence type="ECO:0000256" key="2">
    <source>
        <dbReference type="ARBA" id="ARBA00022741"/>
    </source>
</evidence>
<reference evidence="8 9" key="1">
    <citation type="submission" date="2020-12" db="EMBL/GenBank/DDBJ databases">
        <title>Effect of drift, selection, and recombination on the evolution of hybrid genomes in Candida yeast pathogens.</title>
        <authorList>
            <person name="Mixao V."/>
            <person name="Ksiezopolska E."/>
            <person name="Saus E."/>
            <person name="Boekhout T."/>
            <person name="Gacser A."/>
            <person name="Gabaldon T."/>
        </authorList>
    </citation>
    <scope>NUCLEOTIDE SEQUENCE [LARGE SCALE GENOMIC DNA]</scope>
    <source>
        <strain evidence="8 9">BP57</strain>
    </source>
</reference>
<feature type="domain" description="DNA mismatch repair proteins mutS family" evidence="7">
    <location>
        <begin position="540"/>
        <end position="737"/>
    </location>
</feature>
<evidence type="ECO:0000259" key="7">
    <source>
        <dbReference type="SMART" id="SM00534"/>
    </source>
</evidence>
<dbReference type="Pfam" id="PF00488">
    <property type="entry name" value="MutS_V"/>
    <property type="match status" value="1"/>
</dbReference>